<dbReference type="Pfam" id="PF12833">
    <property type="entry name" value="HTH_18"/>
    <property type="match status" value="1"/>
</dbReference>
<dbReference type="InterPro" id="IPR037923">
    <property type="entry name" value="HTH-like"/>
</dbReference>
<evidence type="ECO:0000259" key="4">
    <source>
        <dbReference type="PROSITE" id="PS01124"/>
    </source>
</evidence>
<dbReference type="EMBL" id="FP476056">
    <property type="protein sequence ID" value="CAZ98236.1"/>
    <property type="molecule type" value="Genomic_DNA"/>
</dbReference>
<evidence type="ECO:0000313" key="5">
    <source>
        <dbReference type="EMBL" id="CAZ98236.1"/>
    </source>
</evidence>
<keyword evidence="6" id="KW-1185">Reference proteome</keyword>
<dbReference type="InterPro" id="IPR014710">
    <property type="entry name" value="RmlC-like_jellyroll"/>
</dbReference>
<dbReference type="STRING" id="63186.ZOBELLIA_4101"/>
<dbReference type="SMART" id="SM00342">
    <property type="entry name" value="HTH_ARAC"/>
    <property type="match status" value="1"/>
</dbReference>
<dbReference type="SUPFAM" id="SSF46689">
    <property type="entry name" value="Homeodomain-like"/>
    <property type="match status" value="1"/>
</dbReference>
<dbReference type="Gene3D" id="1.10.10.60">
    <property type="entry name" value="Homeodomain-like"/>
    <property type="match status" value="1"/>
</dbReference>
<sequence>MVALLLYSKINSNTDVKSYSFIAIFCTFKTYLHLVKIVPVLHIEQFEEEHSSVDFYSNALAAHLKKNETIVHRPHKHDFFLCVLFLKGRGVHEIDFSSYPIEKGSLFFLKPGQTHSWKFDSAVEGYIFFHTQSFFELNISGVKLHQFPFYYSYKNPPNLTLSPEALQDIAVRFNEINQEYHANAVYKRQKLASLINLAYIDLSRYYAAFDTTQNVLSPTYLKILSELEQTVEQYYRSEKQARFYADKLHITTKHLNRVTKSTLGKTTTELINDRILLEAKRLIVHSQTSLAHVAEFLGYEDYAYFSRVFKAKTQSTPLEFKKRYQ</sequence>
<dbReference type="KEGG" id="zga:ZOBELLIA_4101"/>
<proteinExistence type="predicted"/>
<keyword evidence="3" id="KW-0804">Transcription</keyword>
<dbReference type="InterPro" id="IPR003313">
    <property type="entry name" value="AraC-bd"/>
</dbReference>
<dbReference type="GO" id="GO:0003700">
    <property type="term" value="F:DNA-binding transcription factor activity"/>
    <property type="evidence" value="ECO:0007669"/>
    <property type="project" value="InterPro"/>
</dbReference>
<name>G0L7R9_ZOBGA</name>
<dbReference type="AlphaFoldDB" id="G0L7R9"/>
<keyword evidence="1" id="KW-0805">Transcription regulation</keyword>
<dbReference type="Gene3D" id="2.60.120.10">
    <property type="entry name" value="Jelly Rolls"/>
    <property type="match status" value="1"/>
</dbReference>
<dbReference type="HOGENOM" id="CLU_000445_88_2_10"/>
<dbReference type="PANTHER" id="PTHR43280">
    <property type="entry name" value="ARAC-FAMILY TRANSCRIPTIONAL REGULATOR"/>
    <property type="match status" value="1"/>
</dbReference>
<reference evidence="6" key="1">
    <citation type="submission" date="2009-07" db="EMBL/GenBank/DDBJ databases">
        <title>Complete genome sequence of Zobellia galactanivorans Dsij.</title>
        <authorList>
            <consortium name="Genoscope - CEA"/>
        </authorList>
    </citation>
    <scope>NUCLEOTIDE SEQUENCE [LARGE SCALE GENOMIC DNA]</scope>
    <source>
        <strain evidence="6">DSM 12802 / CCUG 47099 / CIP 106680 / NCIMB 13871 / Dsij</strain>
    </source>
</reference>
<evidence type="ECO:0000256" key="1">
    <source>
        <dbReference type="ARBA" id="ARBA00023015"/>
    </source>
</evidence>
<keyword evidence="2" id="KW-0238">DNA-binding</keyword>
<organism evidence="5 6">
    <name type="scientific">Zobellia galactanivorans (strain DSM 12802 / CCUG 47099 / CIP 106680 / NCIMB 13871 / Dsij)</name>
    <dbReference type="NCBI Taxonomy" id="63186"/>
    <lineage>
        <taxon>Bacteria</taxon>
        <taxon>Pseudomonadati</taxon>
        <taxon>Bacteroidota</taxon>
        <taxon>Flavobacteriia</taxon>
        <taxon>Flavobacteriales</taxon>
        <taxon>Flavobacteriaceae</taxon>
        <taxon>Zobellia</taxon>
    </lineage>
</organism>
<evidence type="ECO:0000313" key="6">
    <source>
        <dbReference type="Proteomes" id="UP000008898"/>
    </source>
</evidence>
<accession>G0L7R9</accession>
<dbReference type="Proteomes" id="UP000008898">
    <property type="component" value="Chromosome"/>
</dbReference>
<evidence type="ECO:0000256" key="2">
    <source>
        <dbReference type="ARBA" id="ARBA00023125"/>
    </source>
</evidence>
<reference evidence="5 6" key="2">
    <citation type="journal article" date="2012" name="Environ. Microbiol.">
        <title>Characterization of the first alginolytic operons in a marine bacterium: from their emergence in marine Flavobacteriia to their independent transfers to marine Proteobacteria and human gut Bacteroides.</title>
        <authorList>
            <person name="Thomas F."/>
            <person name="Barbeyron T."/>
            <person name="Tonon T."/>
            <person name="Genicot S."/>
            <person name="Czjzek M."/>
            <person name="Michel G."/>
        </authorList>
    </citation>
    <scope>NUCLEOTIDE SEQUENCE [LARGE SCALE GENOMIC DNA]</scope>
    <source>
        <strain evidence="6">DSM 12802 / CCUG 47099 / CIP 106680 / NCIMB 13871 / Dsij</strain>
    </source>
</reference>
<evidence type="ECO:0000256" key="3">
    <source>
        <dbReference type="ARBA" id="ARBA00023163"/>
    </source>
</evidence>
<dbReference type="SUPFAM" id="SSF51215">
    <property type="entry name" value="Regulatory protein AraC"/>
    <property type="match status" value="1"/>
</dbReference>
<feature type="domain" description="HTH araC/xylS-type" evidence="4">
    <location>
        <begin position="225"/>
        <end position="323"/>
    </location>
</feature>
<dbReference type="InterPro" id="IPR009057">
    <property type="entry name" value="Homeodomain-like_sf"/>
</dbReference>
<dbReference type="InterPro" id="IPR018060">
    <property type="entry name" value="HTH_AraC"/>
</dbReference>
<dbReference type="PROSITE" id="PS01124">
    <property type="entry name" value="HTH_ARAC_FAMILY_2"/>
    <property type="match status" value="1"/>
</dbReference>
<dbReference type="PANTHER" id="PTHR43280:SF32">
    <property type="entry name" value="TRANSCRIPTIONAL REGULATORY PROTEIN"/>
    <property type="match status" value="1"/>
</dbReference>
<dbReference type="PATRIC" id="fig|63186.3.peg.4013"/>
<dbReference type="GO" id="GO:0043565">
    <property type="term" value="F:sequence-specific DNA binding"/>
    <property type="evidence" value="ECO:0007669"/>
    <property type="project" value="InterPro"/>
</dbReference>
<protein>
    <submittedName>
        <fullName evidence="5">AraC-type transcriptional regulator</fullName>
    </submittedName>
</protein>
<gene>
    <name evidence="5" type="ordered locus">zobellia_4101</name>
</gene>
<dbReference type="Pfam" id="PF02311">
    <property type="entry name" value="AraC_binding"/>
    <property type="match status" value="1"/>
</dbReference>